<dbReference type="SUPFAM" id="SSF52283">
    <property type="entry name" value="Formate/glycerate dehydrogenase catalytic domain-like"/>
    <property type="match status" value="1"/>
</dbReference>
<gene>
    <name evidence="4" type="primary">serA</name>
    <name evidence="4" type="ORF">GCM10007923_48520</name>
</gene>
<protein>
    <submittedName>
        <fullName evidence="4">2-hydroxyacid dehydrogenase</fullName>
    </submittedName>
</protein>
<evidence type="ECO:0000256" key="2">
    <source>
        <dbReference type="ARBA" id="ARBA00023027"/>
    </source>
</evidence>
<accession>A0ABQ5ZRI9</accession>
<reference evidence="5" key="1">
    <citation type="journal article" date="2019" name="Int. J. Syst. Evol. Microbiol.">
        <title>The Global Catalogue of Microorganisms (GCM) 10K type strain sequencing project: providing services to taxonomists for standard genome sequencing and annotation.</title>
        <authorList>
            <consortium name="The Broad Institute Genomics Platform"/>
            <consortium name="The Broad Institute Genome Sequencing Center for Infectious Disease"/>
            <person name="Wu L."/>
            <person name="Ma J."/>
        </authorList>
    </citation>
    <scope>NUCLEOTIDE SEQUENCE [LARGE SCALE GENOMIC DNA]</scope>
    <source>
        <strain evidence="5">NBRC 102122</strain>
    </source>
</reference>
<keyword evidence="2" id="KW-0520">NAD</keyword>
<dbReference type="SUPFAM" id="SSF51735">
    <property type="entry name" value="NAD(P)-binding Rossmann-fold domains"/>
    <property type="match status" value="1"/>
</dbReference>
<dbReference type="PROSITE" id="PS00065">
    <property type="entry name" value="D_2_HYDROXYACID_DH_1"/>
    <property type="match status" value="1"/>
</dbReference>
<evidence type="ECO:0000313" key="5">
    <source>
        <dbReference type="Proteomes" id="UP001156702"/>
    </source>
</evidence>
<dbReference type="Pfam" id="PF02826">
    <property type="entry name" value="2-Hacid_dh_C"/>
    <property type="match status" value="1"/>
</dbReference>
<dbReference type="PANTHER" id="PTHR10996">
    <property type="entry name" value="2-HYDROXYACID DEHYDROGENASE-RELATED"/>
    <property type="match status" value="1"/>
</dbReference>
<dbReference type="InterPro" id="IPR006140">
    <property type="entry name" value="D-isomer_DH_NAD-bd"/>
</dbReference>
<keyword evidence="1" id="KW-0560">Oxidoreductase</keyword>
<dbReference type="RefSeq" id="WP_244767700.1">
    <property type="nucleotide sequence ID" value="NZ_BSOP01000042.1"/>
</dbReference>
<dbReference type="InterPro" id="IPR029752">
    <property type="entry name" value="D-isomer_DH_CS1"/>
</dbReference>
<dbReference type="PANTHER" id="PTHR10996:SF178">
    <property type="entry name" value="2-HYDROXYACID DEHYDROGENASE YGL185C-RELATED"/>
    <property type="match status" value="1"/>
</dbReference>
<evidence type="ECO:0000313" key="4">
    <source>
        <dbReference type="EMBL" id="GLR53636.1"/>
    </source>
</evidence>
<dbReference type="InterPro" id="IPR050223">
    <property type="entry name" value="D-isomer_2-hydroxyacid_DH"/>
</dbReference>
<sequence>MSGITVGLLMPHNPEVQAIIAAATPQTWTLVSSDGAAGSGRFHESAPLFDYLIVYGEKLDKALFERATRLRMIQKFGVGSDDIDTAACAARGIALAVCTVGSDSAVAEHAIALILAALKRIPDLDHGVRHERAWPRWKYRGRIRQLAGSTVGVVGYGGIGRATAWRLRTLGAHVLVHTRREVDLAADAFDSSACEFGSLRHTPHVERLFDEASIVSLHCPLTPQTRGMVTEDLLNRLGPEGILINTARGAVVDEDALTRALAEGRLGFAALDVLAAEPPPASLPLLSLPNVIVTPHVGGGGLDVIRAKAAFVVANIEDHRAGRPVRTRIL</sequence>
<organism evidence="4 5">
    <name type="scientific">Shinella yambaruensis</name>
    <dbReference type="NCBI Taxonomy" id="415996"/>
    <lineage>
        <taxon>Bacteria</taxon>
        <taxon>Pseudomonadati</taxon>
        <taxon>Pseudomonadota</taxon>
        <taxon>Alphaproteobacteria</taxon>
        <taxon>Hyphomicrobiales</taxon>
        <taxon>Rhizobiaceae</taxon>
        <taxon>Shinella</taxon>
    </lineage>
</organism>
<keyword evidence="5" id="KW-1185">Reference proteome</keyword>
<name>A0ABQ5ZRI9_9HYPH</name>
<dbReference type="Gene3D" id="3.40.50.720">
    <property type="entry name" value="NAD(P)-binding Rossmann-like Domain"/>
    <property type="match status" value="2"/>
</dbReference>
<evidence type="ECO:0000259" key="3">
    <source>
        <dbReference type="Pfam" id="PF02826"/>
    </source>
</evidence>
<evidence type="ECO:0000256" key="1">
    <source>
        <dbReference type="ARBA" id="ARBA00023002"/>
    </source>
</evidence>
<dbReference type="EMBL" id="BSOP01000042">
    <property type="protein sequence ID" value="GLR53636.1"/>
    <property type="molecule type" value="Genomic_DNA"/>
</dbReference>
<dbReference type="InterPro" id="IPR036291">
    <property type="entry name" value="NAD(P)-bd_dom_sf"/>
</dbReference>
<proteinExistence type="predicted"/>
<comment type="caution">
    <text evidence="4">The sequence shown here is derived from an EMBL/GenBank/DDBJ whole genome shotgun (WGS) entry which is preliminary data.</text>
</comment>
<dbReference type="Proteomes" id="UP001156702">
    <property type="component" value="Unassembled WGS sequence"/>
</dbReference>
<feature type="domain" description="D-isomer specific 2-hydroxyacid dehydrogenase NAD-binding" evidence="3">
    <location>
        <begin position="111"/>
        <end position="298"/>
    </location>
</feature>